<name>A0ABP0ZUK7_9ASCO</name>
<organism evidence="2 3">
    <name type="scientific">Lodderomyces beijingensis</name>
    <dbReference type="NCBI Taxonomy" id="1775926"/>
    <lineage>
        <taxon>Eukaryota</taxon>
        <taxon>Fungi</taxon>
        <taxon>Dikarya</taxon>
        <taxon>Ascomycota</taxon>
        <taxon>Saccharomycotina</taxon>
        <taxon>Pichiomycetes</taxon>
        <taxon>Debaryomycetaceae</taxon>
        <taxon>Candida/Lodderomyces clade</taxon>
        <taxon>Lodderomyces</taxon>
    </lineage>
</organism>
<feature type="compositionally biased region" description="Low complexity" evidence="1">
    <location>
        <begin position="155"/>
        <end position="164"/>
    </location>
</feature>
<feature type="region of interest" description="Disordered" evidence="1">
    <location>
        <begin position="223"/>
        <end position="294"/>
    </location>
</feature>
<reference evidence="2 3" key="1">
    <citation type="submission" date="2024-03" db="EMBL/GenBank/DDBJ databases">
        <authorList>
            <person name="Brejova B."/>
        </authorList>
    </citation>
    <scope>NUCLEOTIDE SEQUENCE [LARGE SCALE GENOMIC DNA]</scope>
    <source>
        <strain evidence="2 3">CBS 14171</strain>
    </source>
</reference>
<dbReference type="Proteomes" id="UP001497383">
    <property type="component" value="Chromosome 8"/>
</dbReference>
<gene>
    <name evidence="2" type="ORF">LODBEIA_P60400</name>
</gene>
<evidence type="ECO:0008006" key="4">
    <source>
        <dbReference type="Google" id="ProtNLM"/>
    </source>
</evidence>
<evidence type="ECO:0000256" key="1">
    <source>
        <dbReference type="SAM" id="MobiDB-lite"/>
    </source>
</evidence>
<proteinExistence type="predicted"/>
<dbReference type="RefSeq" id="XP_066832978.1">
    <property type="nucleotide sequence ID" value="XM_066976440.1"/>
</dbReference>
<feature type="compositionally biased region" description="Low complexity" evidence="1">
    <location>
        <begin position="1"/>
        <end position="37"/>
    </location>
</feature>
<evidence type="ECO:0000313" key="2">
    <source>
        <dbReference type="EMBL" id="CAK9442297.1"/>
    </source>
</evidence>
<protein>
    <recommendedName>
        <fullName evidence="4">WW domain-containing protein</fullName>
    </recommendedName>
</protein>
<evidence type="ECO:0000313" key="3">
    <source>
        <dbReference type="Proteomes" id="UP001497383"/>
    </source>
</evidence>
<feature type="compositionally biased region" description="Acidic residues" evidence="1">
    <location>
        <begin position="232"/>
        <end position="244"/>
    </location>
</feature>
<feature type="compositionally biased region" description="Acidic residues" evidence="1">
    <location>
        <begin position="279"/>
        <end position="293"/>
    </location>
</feature>
<feature type="compositionally biased region" description="Basic and acidic residues" evidence="1">
    <location>
        <begin position="259"/>
        <end position="271"/>
    </location>
</feature>
<feature type="region of interest" description="Disordered" evidence="1">
    <location>
        <begin position="1"/>
        <end position="55"/>
    </location>
</feature>
<accession>A0ABP0ZUK7</accession>
<keyword evidence="3" id="KW-1185">Reference proteome</keyword>
<feature type="compositionally biased region" description="Low complexity" evidence="1">
    <location>
        <begin position="44"/>
        <end position="55"/>
    </location>
</feature>
<feature type="region of interest" description="Disordered" evidence="1">
    <location>
        <begin position="102"/>
        <end position="167"/>
    </location>
</feature>
<dbReference type="GeneID" id="92211236"/>
<feature type="compositionally biased region" description="Low complexity" evidence="1">
    <location>
        <begin position="116"/>
        <end position="127"/>
    </location>
</feature>
<sequence length="317" mass="35544">MRHFSVTTTTYSVPPSSPSLSSASASVSASSSTSRSTLNNTGATTTSSRRTSYPTPSCKAFSSWQLDWDPTLQQHYYTNLQDGTISFDSPCEVSHRKRKNSLFNGIKRRVSPCGNSSSSSSSSSSKSLLQKIKSYGKKNRSSESVPAAAKDLQKTNTSGTTNSGASRSLFDDRAYWREEQGGLQGLDEDFLLMNDQSNQFRNFAGTSSLEYDDYESITTEEEELASYVSTEGDADAEEEEEDEMDQVRPFNSKYIYGDAVEKPAPSRDDTSFRYWTGAEQDEEEDYDDDDESNVDFADFDKEIERRELRLQMLKELY</sequence>
<dbReference type="EMBL" id="OZ022412">
    <property type="protein sequence ID" value="CAK9442297.1"/>
    <property type="molecule type" value="Genomic_DNA"/>
</dbReference>